<dbReference type="InterPro" id="IPR029044">
    <property type="entry name" value="Nucleotide-diphossugar_trans"/>
</dbReference>
<keyword evidence="4 6" id="KW-0808">Transferase</keyword>
<evidence type="ECO:0000313" key="7">
    <source>
        <dbReference type="Proteomes" id="UP000193244"/>
    </source>
</evidence>
<dbReference type="PANTHER" id="PTHR43179:SF12">
    <property type="entry name" value="GALACTOFURANOSYLTRANSFERASE GLFT2"/>
    <property type="match status" value="1"/>
</dbReference>
<dbReference type="OrthoDB" id="6653642at2"/>
<evidence type="ECO:0000256" key="4">
    <source>
        <dbReference type="ARBA" id="ARBA00022679"/>
    </source>
</evidence>
<keyword evidence="3" id="KW-0328">Glycosyltransferase</keyword>
<gene>
    <name evidence="6" type="ORF">SAMN06296010_1826</name>
</gene>
<dbReference type="AlphaFoldDB" id="A0A1X7JTZ4"/>
<evidence type="ECO:0000313" key="6">
    <source>
        <dbReference type="EMBL" id="SMG31651.1"/>
    </source>
</evidence>
<comment type="similarity">
    <text evidence="2">Belongs to the glycosyltransferase 2 family.</text>
</comment>
<keyword evidence="7" id="KW-1185">Reference proteome</keyword>
<accession>A0A1X7JTZ4</accession>
<sequence>MTRVAVVTVVHGRHAHLALQMQAVARSIRRPDDYIVVAVDDEFVPEPVDSRGRVVQLPAHPLGLPIAAARNAGAEAALTGGADVLVFLDVDCVPGPELVGAYETAAVSPDLRDDILCGPVAYLPPAPPEGYDLESIATLAAPHSARPAPQPGEVIRGGDHDLFWSLSFAVTAATWRRLGGFDEAYVGYGGEDTDFAASAAEKGIELAWIGAARAYHQHHAVESPPVSHLDDIVRNAVLFHERWGRWPMIGWLTAFEEAGLITHSPIRGVYEKL</sequence>
<dbReference type="EMBL" id="FXAY01000002">
    <property type="protein sequence ID" value="SMG31651.1"/>
    <property type="molecule type" value="Genomic_DNA"/>
</dbReference>
<dbReference type="Proteomes" id="UP000193244">
    <property type="component" value="Unassembled WGS sequence"/>
</dbReference>
<protein>
    <submittedName>
        <fullName evidence="6">Glycosyltransferase, GT2 family</fullName>
    </submittedName>
</protein>
<dbReference type="PANTHER" id="PTHR43179">
    <property type="entry name" value="RHAMNOSYLTRANSFERASE WBBL"/>
    <property type="match status" value="1"/>
</dbReference>
<proteinExistence type="inferred from homology"/>
<dbReference type="RefSeq" id="WP_085485035.1">
    <property type="nucleotide sequence ID" value="NZ_FXAY01000002.1"/>
</dbReference>
<dbReference type="InterPro" id="IPR027791">
    <property type="entry name" value="Galactosyl_T_C"/>
</dbReference>
<reference evidence="7" key="1">
    <citation type="submission" date="2017-04" db="EMBL/GenBank/DDBJ databases">
        <authorList>
            <person name="Varghese N."/>
            <person name="Submissions S."/>
        </authorList>
    </citation>
    <scope>NUCLEOTIDE SEQUENCE [LARGE SCALE GENOMIC DNA]</scope>
    <source>
        <strain evidence="7">VKM Ac-2510</strain>
    </source>
</reference>
<organism evidence="6 7">
    <name type="scientific">Agreia pratensis</name>
    <dbReference type="NCBI Taxonomy" id="150121"/>
    <lineage>
        <taxon>Bacteria</taxon>
        <taxon>Bacillati</taxon>
        <taxon>Actinomycetota</taxon>
        <taxon>Actinomycetes</taxon>
        <taxon>Micrococcales</taxon>
        <taxon>Microbacteriaceae</taxon>
        <taxon>Agreia</taxon>
    </lineage>
</organism>
<dbReference type="STRING" id="150121.SAMN06296010_1826"/>
<evidence type="ECO:0000256" key="1">
    <source>
        <dbReference type="ARBA" id="ARBA00004776"/>
    </source>
</evidence>
<dbReference type="Gene3D" id="3.90.550.10">
    <property type="entry name" value="Spore Coat Polysaccharide Biosynthesis Protein SpsA, Chain A"/>
    <property type="match status" value="1"/>
</dbReference>
<comment type="pathway">
    <text evidence="1">Cell wall biogenesis; cell wall polysaccharide biosynthesis.</text>
</comment>
<name>A0A1X7JTZ4_9MICO</name>
<evidence type="ECO:0000256" key="2">
    <source>
        <dbReference type="ARBA" id="ARBA00006739"/>
    </source>
</evidence>
<dbReference type="Pfam" id="PF02709">
    <property type="entry name" value="Glyco_transf_7C"/>
    <property type="match status" value="1"/>
</dbReference>
<evidence type="ECO:0000256" key="3">
    <source>
        <dbReference type="ARBA" id="ARBA00022676"/>
    </source>
</evidence>
<feature type="domain" description="Galactosyltransferase C-terminal" evidence="5">
    <location>
        <begin position="167"/>
        <end position="219"/>
    </location>
</feature>
<dbReference type="SUPFAM" id="SSF53448">
    <property type="entry name" value="Nucleotide-diphospho-sugar transferases"/>
    <property type="match status" value="1"/>
</dbReference>
<evidence type="ECO:0000259" key="5">
    <source>
        <dbReference type="Pfam" id="PF02709"/>
    </source>
</evidence>
<dbReference type="GO" id="GO:0016757">
    <property type="term" value="F:glycosyltransferase activity"/>
    <property type="evidence" value="ECO:0007669"/>
    <property type="project" value="UniProtKB-KW"/>
</dbReference>